<keyword evidence="1 2" id="KW-0238">DNA-binding</keyword>
<feature type="compositionally biased region" description="Low complexity" evidence="3">
    <location>
        <begin position="239"/>
        <end position="256"/>
    </location>
</feature>
<organism evidence="5 6">
    <name type="scientific">Marasmius tenuissimus</name>
    <dbReference type="NCBI Taxonomy" id="585030"/>
    <lineage>
        <taxon>Eukaryota</taxon>
        <taxon>Fungi</taxon>
        <taxon>Dikarya</taxon>
        <taxon>Basidiomycota</taxon>
        <taxon>Agaricomycotina</taxon>
        <taxon>Agaricomycetes</taxon>
        <taxon>Agaricomycetidae</taxon>
        <taxon>Agaricales</taxon>
        <taxon>Marasmiineae</taxon>
        <taxon>Marasmiaceae</taxon>
        <taxon>Marasmius</taxon>
    </lineage>
</organism>
<feature type="region of interest" description="Disordered" evidence="3">
    <location>
        <begin position="195"/>
        <end position="294"/>
    </location>
</feature>
<dbReference type="PANTHER" id="PTHR11829:SF343">
    <property type="entry name" value="FORK-HEAD DOMAIN-CONTAINING PROTEIN"/>
    <property type="match status" value="1"/>
</dbReference>
<evidence type="ECO:0000259" key="4">
    <source>
        <dbReference type="PROSITE" id="PS50039"/>
    </source>
</evidence>
<feature type="domain" description="Fork-head" evidence="4">
    <location>
        <begin position="110"/>
        <end position="200"/>
    </location>
</feature>
<evidence type="ECO:0000313" key="6">
    <source>
        <dbReference type="Proteomes" id="UP001437256"/>
    </source>
</evidence>
<comment type="caution">
    <text evidence="5">The sequence shown here is derived from an EMBL/GenBank/DDBJ whole genome shotgun (WGS) entry which is preliminary data.</text>
</comment>
<accession>A0ABR2ZM64</accession>
<reference evidence="5 6" key="1">
    <citation type="submission" date="2024-05" db="EMBL/GenBank/DDBJ databases">
        <title>A draft genome resource for the thread blight pathogen Marasmius tenuissimus strain MS-2.</title>
        <authorList>
            <person name="Yulfo-Soto G.E."/>
            <person name="Baruah I.K."/>
            <person name="Amoako-Attah I."/>
            <person name="Bukari Y."/>
            <person name="Meinhardt L.W."/>
            <person name="Bailey B.A."/>
            <person name="Cohen S.P."/>
        </authorList>
    </citation>
    <scope>NUCLEOTIDE SEQUENCE [LARGE SCALE GENOMIC DNA]</scope>
    <source>
        <strain evidence="5 6">MS-2</strain>
    </source>
</reference>
<proteinExistence type="predicted"/>
<dbReference type="Gene3D" id="1.10.10.10">
    <property type="entry name" value="Winged helix-like DNA-binding domain superfamily/Winged helix DNA-binding domain"/>
    <property type="match status" value="1"/>
</dbReference>
<dbReference type="InterPro" id="IPR036388">
    <property type="entry name" value="WH-like_DNA-bd_sf"/>
</dbReference>
<dbReference type="PROSITE" id="PS50039">
    <property type="entry name" value="FORK_HEAD_3"/>
    <property type="match status" value="1"/>
</dbReference>
<comment type="subcellular location">
    <subcellularLocation>
        <location evidence="2">Nucleus</location>
    </subcellularLocation>
</comment>
<gene>
    <name evidence="5" type="primary">FOXB1_2</name>
    <name evidence="5" type="ORF">AAF712_011097</name>
</gene>
<dbReference type="PANTHER" id="PTHR11829">
    <property type="entry name" value="FORKHEAD BOX PROTEIN"/>
    <property type="match status" value="1"/>
</dbReference>
<evidence type="ECO:0000256" key="3">
    <source>
        <dbReference type="SAM" id="MobiDB-lite"/>
    </source>
</evidence>
<feature type="DNA-binding region" description="Fork-head" evidence="2">
    <location>
        <begin position="110"/>
        <end position="200"/>
    </location>
</feature>
<evidence type="ECO:0000256" key="1">
    <source>
        <dbReference type="ARBA" id="ARBA00023125"/>
    </source>
</evidence>
<dbReference type="SMART" id="SM00339">
    <property type="entry name" value="FH"/>
    <property type="match status" value="1"/>
</dbReference>
<name>A0ABR2ZM64_9AGAR</name>
<dbReference type="InterPro" id="IPR036390">
    <property type="entry name" value="WH_DNA-bd_sf"/>
</dbReference>
<keyword evidence="6" id="KW-1185">Reference proteome</keyword>
<dbReference type="Pfam" id="PF00250">
    <property type="entry name" value="Forkhead"/>
    <property type="match status" value="1"/>
</dbReference>
<dbReference type="Proteomes" id="UP001437256">
    <property type="component" value="Unassembled WGS sequence"/>
</dbReference>
<dbReference type="InterPro" id="IPR001766">
    <property type="entry name" value="Fork_head_dom"/>
</dbReference>
<keyword evidence="2" id="KW-0539">Nucleus</keyword>
<evidence type="ECO:0000256" key="2">
    <source>
        <dbReference type="PROSITE-ProRule" id="PRU00089"/>
    </source>
</evidence>
<evidence type="ECO:0000313" key="5">
    <source>
        <dbReference type="EMBL" id="KAL0062019.1"/>
    </source>
</evidence>
<dbReference type="PRINTS" id="PR00053">
    <property type="entry name" value="FORKHEAD"/>
</dbReference>
<dbReference type="SUPFAM" id="SSF46785">
    <property type="entry name" value="Winged helix' DNA-binding domain"/>
    <property type="match status" value="1"/>
</dbReference>
<sequence>MYGQSAGHVASMMPSGGQYAPQHSQTVDAGYYEASTRGATSPGAVAYPGHPYYTPHPTTGALGIAGDDQSHAPVLGLDISIADVENQLRRLYNIPPNRHVDLNAIPDPPGPPFTQIAITQFAIWSSQYRRLTQAEIWSRIEQRFQSVRDPETTKKWKANIRHLLSLKKTFVKLPESRNGAHYWSLDYRYLESGGDKRVRKRGPPRKNRDASDARRQQQSDDDEDDTEVFQGDSYLRAESSSSSSSPSSGTGSGPLSYYERVPYGSHGRSSAHPFNPSHQAAFPQRMSSGGSPYIPSAERYALASHAPHRQSYRNQTYPPAHSLEPVFGQSSFLPNHQYSNFREYHH</sequence>
<dbReference type="InterPro" id="IPR050211">
    <property type="entry name" value="FOX_domain-containing"/>
</dbReference>
<feature type="compositionally biased region" description="Basic and acidic residues" evidence="3">
    <location>
        <begin position="206"/>
        <end position="218"/>
    </location>
</feature>
<protein>
    <submittedName>
        <fullName evidence="5">Forkhead box protein B1</fullName>
    </submittedName>
</protein>
<dbReference type="EMBL" id="JBBXMP010000116">
    <property type="protein sequence ID" value="KAL0062019.1"/>
    <property type="molecule type" value="Genomic_DNA"/>
</dbReference>